<gene>
    <name evidence="6" type="primary">prmA</name>
    <name evidence="7" type="ORF">DEM25_014400</name>
</gene>
<keyword evidence="4 6" id="KW-0808">Transferase</keyword>
<sequence>MSQVRVHFTAAKAVAEPMFAAIEAALEDEGWPVAISETGEDSGVFEVSVYVEADRAEAARTAIAGCFGADAATPDFGMEELGDIDWVQKSLECLPAVEAGRFIVHGGHQRDAVRAGTIGIEIEAGQAFGTGHHGTTSGCLIMLDRLIARRKPEISLDLGAGSAVLAIAIARLARAPVLATDIDPVATRVAAENARLNGVHALVRCETATGFGHRAFAETGPFDLIVANILARPLMVMAPDIARHLSPGGDVIVSGILTEQRWKVLAAFRQAGLFHCRTIERAGWVTLHLR</sequence>
<evidence type="ECO:0000313" key="8">
    <source>
        <dbReference type="Proteomes" id="UP000246132"/>
    </source>
</evidence>
<dbReference type="GO" id="GO:0005737">
    <property type="term" value="C:cytoplasm"/>
    <property type="evidence" value="ECO:0007669"/>
    <property type="project" value="UniProtKB-SubCell"/>
</dbReference>
<dbReference type="Gene3D" id="3.40.50.150">
    <property type="entry name" value="Vaccinia Virus protein VP39"/>
    <property type="match status" value="1"/>
</dbReference>
<dbReference type="EMBL" id="QFWV02000008">
    <property type="protein sequence ID" value="RKF05777.1"/>
    <property type="molecule type" value="Genomic_DNA"/>
</dbReference>
<dbReference type="EC" id="2.1.1.-" evidence="6"/>
<comment type="function">
    <text evidence="6">Methylates ribosomal protein L11.</text>
</comment>
<feature type="binding site" evidence="6">
    <location>
        <position position="136"/>
    </location>
    <ligand>
        <name>S-adenosyl-L-methionine</name>
        <dbReference type="ChEBI" id="CHEBI:59789"/>
    </ligand>
</feature>
<dbReference type="GO" id="GO:0008276">
    <property type="term" value="F:protein methyltransferase activity"/>
    <property type="evidence" value="ECO:0007669"/>
    <property type="project" value="UniProtKB-UniRule"/>
</dbReference>
<dbReference type="HAMAP" id="MF_00735">
    <property type="entry name" value="Methyltr_PrmA"/>
    <property type="match status" value="1"/>
</dbReference>
<comment type="similarity">
    <text evidence="1 6">Belongs to the methyltransferase superfamily. PrmA family.</text>
</comment>
<keyword evidence="2 6" id="KW-0963">Cytoplasm</keyword>
<keyword evidence="8" id="KW-1185">Reference proteome</keyword>
<accession>A0A3A8A660</accession>
<dbReference type="AlphaFoldDB" id="A0A3A8A660"/>
<evidence type="ECO:0000313" key="7">
    <source>
        <dbReference type="EMBL" id="RKF05777.1"/>
    </source>
</evidence>
<dbReference type="InterPro" id="IPR050078">
    <property type="entry name" value="Ribosomal_L11_MeTrfase_PrmA"/>
</dbReference>
<comment type="caution">
    <text evidence="7">The sequence shown here is derived from an EMBL/GenBank/DDBJ whole genome shotgun (WGS) entry which is preliminary data.</text>
</comment>
<comment type="subcellular location">
    <subcellularLocation>
        <location evidence="6">Cytoplasm</location>
    </subcellularLocation>
</comment>
<dbReference type="Proteomes" id="UP000246132">
    <property type="component" value="Unassembled WGS sequence"/>
</dbReference>
<dbReference type="InterPro" id="IPR004498">
    <property type="entry name" value="Ribosomal_PrmA_MeTrfase"/>
</dbReference>
<dbReference type="GO" id="GO:0032259">
    <property type="term" value="P:methylation"/>
    <property type="evidence" value="ECO:0007669"/>
    <property type="project" value="UniProtKB-KW"/>
</dbReference>
<dbReference type="InterPro" id="IPR029063">
    <property type="entry name" value="SAM-dependent_MTases_sf"/>
</dbReference>
<dbReference type="PIRSF" id="PIRSF000401">
    <property type="entry name" value="RPL11_MTase"/>
    <property type="match status" value="1"/>
</dbReference>
<feature type="binding site" evidence="6">
    <location>
        <position position="181"/>
    </location>
    <ligand>
        <name>S-adenosyl-L-methionine</name>
        <dbReference type="ChEBI" id="CHEBI:59789"/>
    </ligand>
</feature>
<dbReference type="PANTHER" id="PTHR43648:SF1">
    <property type="entry name" value="ELECTRON TRANSFER FLAVOPROTEIN BETA SUBUNIT LYSINE METHYLTRANSFERASE"/>
    <property type="match status" value="1"/>
</dbReference>
<organism evidence="7 8">
    <name type="scientific">Oceaniradius stylonematis</name>
    <dbReference type="NCBI Taxonomy" id="2184161"/>
    <lineage>
        <taxon>Bacteria</taxon>
        <taxon>Pseudomonadati</taxon>
        <taxon>Pseudomonadota</taxon>
        <taxon>Alphaproteobacteria</taxon>
        <taxon>Hyphomicrobiales</taxon>
        <taxon>Ahrensiaceae</taxon>
        <taxon>Oceaniradius</taxon>
    </lineage>
</organism>
<evidence type="ECO:0000256" key="3">
    <source>
        <dbReference type="ARBA" id="ARBA00022603"/>
    </source>
</evidence>
<dbReference type="SUPFAM" id="SSF53335">
    <property type="entry name" value="S-adenosyl-L-methionine-dependent methyltransferases"/>
    <property type="match status" value="1"/>
</dbReference>
<keyword evidence="3 6" id="KW-0489">Methyltransferase</keyword>
<keyword evidence="5 6" id="KW-0949">S-adenosyl-L-methionine</keyword>
<dbReference type="RefSeq" id="WP_109766402.1">
    <property type="nucleotide sequence ID" value="NZ_CP159474.1"/>
</dbReference>
<feature type="binding site" evidence="6">
    <location>
        <position position="159"/>
    </location>
    <ligand>
        <name>S-adenosyl-L-methionine</name>
        <dbReference type="ChEBI" id="CHEBI:59789"/>
    </ligand>
</feature>
<evidence type="ECO:0000256" key="5">
    <source>
        <dbReference type="ARBA" id="ARBA00022691"/>
    </source>
</evidence>
<evidence type="ECO:0000256" key="4">
    <source>
        <dbReference type="ARBA" id="ARBA00022679"/>
    </source>
</evidence>
<proteinExistence type="inferred from homology"/>
<keyword evidence="7" id="KW-0689">Ribosomal protein</keyword>
<dbReference type="OrthoDB" id="9785995at2"/>
<name>A0A3A8A660_9HYPH</name>
<reference evidence="7 8" key="1">
    <citation type="journal article" date="2018" name="Int. J. Syst. Bacteriol.">
        <title>Oceaniradius stylonemae gen. nov., sp. nov., isolated from a red alga, Stylonema cornu-cervi.</title>
        <authorList>
            <person name="Jeong S."/>
        </authorList>
    </citation>
    <scope>NUCLEOTIDE SEQUENCE [LARGE SCALE GENOMIC DNA]</scope>
    <source>
        <strain evidence="7 8">StC1</strain>
    </source>
</reference>
<evidence type="ECO:0000256" key="2">
    <source>
        <dbReference type="ARBA" id="ARBA00022490"/>
    </source>
</evidence>
<comment type="catalytic activity">
    <reaction evidence="6">
        <text>L-lysyl-[protein] + 3 S-adenosyl-L-methionine = N(6),N(6),N(6)-trimethyl-L-lysyl-[protein] + 3 S-adenosyl-L-homocysteine + 3 H(+)</text>
        <dbReference type="Rhea" id="RHEA:54192"/>
        <dbReference type="Rhea" id="RHEA-COMP:9752"/>
        <dbReference type="Rhea" id="RHEA-COMP:13826"/>
        <dbReference type="ChEBI" id="CHEBI:15378"/>
        <dbReference type="ChEBI" id="CHEBI:29969"/>
        <dbReference type="ChEBI" id="CHEBI:57856"/>
        <dbReference type="ChEBI" id="CHEBI:59789"/>
        <dbReference type="ChEBI" id="CHEBI:61961"/>
    </reaction>
</comment>
<keyword evidence="7" id="KW-0687">Ribonucleoprotein</keyword>
<dbReference type="NCBIfam" id="NF001784">
    <property type="entry name" value="PRK00517.2-1"/>
    <property type="match status" value="1"/>
</dbReference>
<feature type="binding site" evidence="6">
    <location>
        <position position="228"/>
    </location>
    <ligand>
        <name>S-adenosyl-L-methionine</name>
        <dbReference type="ChEBI" id="CHEBI:59789"/>
    </ligand>
</feature>
<dbReference type="Pfam" id="PF06325">
    <property type="entry name" value="PrmA"/>
    <property type="match status" value="1"/>
</dbReference>
<protein>
    <recommendedName>
        <fullName evidence="6">Ribosomal protein L11 methyltransferase</fullName>
        <shortName evidence="6">L11 Mtase</shortName>
        <ecNumber evidence="6">2.1.1.-</ecNumber>
    </recommendedName>
</protein>
<dbReference type="PANTHER" id="PTHR43648">
    <property type="entry name" value="ELECTRON TRANSFER FLAVOPROTEIN BETA SUBUNIT LYSINE METHYLTRANSFERASE"/>
    <property type="match status" value="1"/>
</dbReference>
<dbReference type="CDD" id="cd02440">
    <property type="entry name" value="AdoMet_MTases"/>
    <property type="match status" value="1"/>
</dbReference>
<evidence type="ECO:0000256" key="6">
    <source>
        <dbReference type="HAMAP-Rule" id="MF_00735"/>
    </source>
</evidence>
<evidence type="ECO:0000256" key="1">
    <source>
        <dbReference type="ARBA" id="ARBA00009741"/>
    </source>
</evidence>
<dbReference type="GO" id="GO:0005840">
    <property type="term" value="C:ribosome"/>
    <property type="evidence" value="ECO:0007669"/>
    <property type="project" value="UniProtKB-KW"/>
</dbReference>